<dbReference type="GO" id="GO:0009395">
    <property type="term" value="P:phospholipid catabolic process"/>
    <property type="evidence" value="ECO:0007669"/>
    <property type="project" value="TreeGrafter"/>
</dbReference>
<dbReference type="Pfam" id="PF04185">
    <property type="entry name" value="Phosphoesterase"/>
    <property type="match status" value="1"/>
</dbReference>
<gene>
    <name evidence="3" type="ORF">G6F51_007043</name>
</gene>
<evidence type="ECO:0000256" key="2">
    <source>
        <dbReference type="SAM" id="SignalP"/>
    </source>
</evidence>
<dbReference type="OrthoDB" id="5135119at2759"/>
<name>A0A9P6Y9J7_RHIOR</name>
<dbReference type="PANTHER" id="PTHR31956">
    <property type="entry name" value="NON-SPECIFIC PHOSPHOLIPASE C4-RELATED"/>
    <property type="match status" value="1"/>
</dbReference>
<dbReference type="PANTHER" id="PTHR31956:SF8">
    <property type="entry name" value="ACID PHOSPHATASE PHOA (AFU_ORTHOLOGUE AFUA_1G03570)"/>
    <property type="match status" value="1"/>
</dbReference>
<dbReference type="InterPro" id="IPR017850">
    <property type="entry name" value="Alkaline_phosphatase_core_sf"/>
</dbReference>
<reference evidence="3" key="1">
    <citation type="journal article" date="2020" name="Microb. Genom.">
        <title>Genetic diversity of clinical and environmental Mucorales isolates obtained from an investigation of mucormycosis cases among solid organ transplant recipients.</title>
        <authorList>
            <person name="Nguyen M.H."/>
            <person name="Kaul D."/>
            <person name="Muto C."/>
            <person name="Cheng S.J."/>
            <person name="Richter R.A."/>
            <person name="Bruno V.M."/>
            <person name="Liu G."/>
            <person name="Beyhan S."/>
            <person name="Sundermann A.J."/>
            <person name="Mounaud S."/>
            <person name="Pasculle A.W."/>
            <person name="Nierman W.C."/>
            <person name="Driscoll E."/>
            <person name="Cumbie R."/>
            <person name="Clancy C.J."/>
            <person name="Dupont C.L."/>
        </authorList>
    </citation>
    <scope>NUCLEOTIDE SEQUENCE</scope>
    <source>
        <strain evidence="3">GL16</strain>
    </source>
</reference>
<keyword evidence="2" id="KW-0732">Signal</keyword>
<protein>
    <recommendedName>
        <fullName evidence="5">Acid phosphatase</fullName>
    </recommendedName>
</protein>
<evidence type="ECO:0000313" key="4">
    <source>
        <dbReference type="Proteomes" id="UP000717996"/>
    </source>
</evidence>
<evidence type="ECO:0000313" key="3">
    <source>
        <dbReference type="EMBL" id="KAG1542825.1"/>
    </source>
</evidence>
<keyword evidence="1" id="KW-0378">Hydrolase</keyword>
<proteinExistence type="predicted"/>
<comment type="caution">
    <text evidence="3">The sequence shown here is derived from an EMBL/GenBank/DDBJ whole genome shotgun (WGS) entry which is preliminary data.</text>
</comment>
<dbReference type="Gene3D" id="3.40.720.10">
    <property type="entry name" value="Alkaline Phosphatase, subunit A"/>
    <property type="match status" value="1"/>
</dbReference>
<dbReference type="InterPro" id="IPR007312">
    <property type="entry name" value="Phosphoesterase"/>
</dbReference>
<accession>A0A9P6Y9J7</accession>
<sequence>MKIAALFPNAVLVGIVSAVINPPQGKIFNHVLQIWFENQDFKTISNVPGFTNLQKHGILLDNYNAITHPSQPNYVASTGGSTFGITTDDYYNIPANTLSIFDLLEDKGLTWRLYQEDIPSTGYTGYEAGNYVRRHNPAVSYDSIGLNATRLQNIVSANQLLKDINAKNLPNWMFYTPNVLNDGHNTNAAYAGNWLAKFYESTLNNSYLLENTLILITFDETANYFSRNRVWSLLFGAIPENLKGTTDSTFYSHYSILSTVEKNWDLPNLNRGDTDKKMSNVFEFVASKVGYQNTNVPSNKAPWNNLPILGPLTGKFRLFG</sequence>
<feature type="chain" id="PRO_5040152671" description="Acid phosphatase" evidence="2">
    <location>
        <begin position="19"/>
        <end position="320"/>
    </location>
</feature>
<dbReference type="EMBL" id="JAANIT010001011">
    <property type="protein sequence ID" value="KAG1542825.1"/>
    <property type="molecule type" value="Genomic_DNA"/>
</dbReference>
<evidence type="ECO:0008006" key="5">
    <source>
        <dbReference type="Google" id="ProtNLM"/>
    </source>
</evidence>
<feature type="signal peptide" evidence="2">
    <location>
        <begin position="1"/>
        <end position="18"/>
    </location>
</feature>
<dbReference type="Proteomes" id="UP000717996">
    <property type="component" value="Unassembled WGS sequence"/>
</dbReference>
<evidence type="ECO:0000256" key="1">
    <source>
        <dbReference type="ARBA" id="ARBA00022801"/>
    </source>
</evidence>
<dbReference type="AlphaFoldDB" id="A0A9P6Y9J7"/>
<organism evidence="3 4">
    <name type="scientific">Rhizopus oryzae</name>
    <name type="common">Mucormycosis agent</name>
    <name type="synonym">Rhizopus arrhizus var. delemar</name>
    <dbReference type="NCBI Taxonomy" id="64495"/>
    <lineage>
        <taxon>Eukaryota</taxon>
        <taxon>Fungi</taxon>
        <taxon>Fungi incertae sedis</taxon>
        <taxon>Mucoromycota</taxon>
        <taxon>Mucoromycotina</taxon>
        <taxon>Mucoromycetes</taxon>
        <taxon>Mucorales</taxon>
        <taxon>Mucorineae</taxon>
        <taxon>Rhizopodaceae</taxon>
        <taxon>Rhizopus</taxon>
    </lineage>
</organism>
<dbReference type="GO" id="GO:0016788">
    <property type="term" value="F:hydrolase activity, acting on ester bonds"/>
    <property type="evidence" value="ECO:0007669"/>
    <property type="project" value="InterPro"/>
</dbReference>